<feature type="region of interest" description="Disordered" evidence="1">
    <location>
        <begin position="100"/>
        <end position="140"/>
    </location>
</feature>
<accession>A0A066YTH3</accession>
<dbReference type="EMBL" id="JNBY01000145">
    <property type="protein sequence ID" value="KDN81396.1"/>
    <property type="molecule type" value="Genomic_DNA"/>
</dbReference>
<name>A0A066YTH3_9ACTN</name>
<gene>
    <name evidence="2" type="ORF">KCH_68430</name>
</gene>
<protein>
    <submittedName>
        <fullName evidence="2">Uncharacterized protein</fullName>
    </submittedName>
</protein>
<sequence>MHLPDALLTGAAKARIRQAEHEAAKWFPHNPRARHAHVSLAHHVEGRTHAAEVLARLRSQARKPDGAAEFRRRKDLDAATKRYGKADREVEYARSQLLRALRNPGPAPQTRPATPVRPAPAPPVHREPMWIGSHWSRSTS</sequence>
<proteinExistence type="predicted"/>
<evidence type="ECO:0000313" key="3">
    <source>
        <dbReference type="Proteomes" id="UP000027178"/>
    </source>
</evidence>
<evidence type="ECO:0000313" key="2">
    <source>
        <dbReference type="EMBL" id="KDN81396.1"/>
    </source>
</evidence>
<dbReference type="PATRIC" id="fig|1348663.4.peg.6624"/>
<dbReference type="RefSeq" id="WP_035868941.1">
    <property type="nucleotide sequence ID" value="NZ_KK853997.1"/>
</dbReference>
<organism evidence="2 3">
    <name type="scientific">Kitasatospora cheerisanensis KCTC 2395</name>
    <dbReference type="NCBI Taxonomy" id="1348663"/>
    <lineage>
        <taxon>Bacteria</taxon>
        <taxon>Bacillati</taxon>
        <taxon>Actinomycetota</taxon>
        <taxon>Actinomycetes</taxon>
        <taxon>Kitasatosporales</taxon>
        <taxon>Streptomycetaceae</taxon>
        <taxon>Kitasatospora</taxon>
    </lineage>
</organism>
<dbReference type="AlphaFoldDB" id="A0A066YTH3"/>
<feature type="compositionally biased region" description="Pro residues" evidence="1">
    <location>
        <begin position="105"/>
        <end position="123"/>
    </location>
</feature>
<dbReference type="HOGENOM" id="CLU_1832481_0_0_11"/>
<evidence type="ECO:0000256" key="1">
    <source>
        <dbReference type="SAM" id="MobiDB-lite"/>
    </source>
</evidence>
<comment type="caution">
    <text evidence="2">The sequence shown here is derived from an EMBL/GenBank/DDBJ whole genome shotgun (WGS) entry which is preliminary data.</text>
</comment>
<reference evidence="2 3" key="1">
    <citation type="submission" date="2014-05" db="EMBL/GenBank/DDBJ databases">
        <title>Draft Genome Sequence of Kitasatospora cheerisanensis KCTC 2395.</title>
        <authorList>
            <person name="Nam D.H."/>
        </authorList>
    </citation>
    <scope>NUCLEOTIDE SEQUENCE [LARGE SCALE GENOMIC DNA]</scope>
    <source>
        <strain evidence="2 3">KCTC 2395</strain>
    </source>
</reference>
<dbReference type="Proteomes" id="UP000027178">
    <property type="component" value="Unassembled WGS sequence"/>
</dbReference>
<keyword evidence="3" id="KW-1185">Reference proteome</keyword>